<organism evidence="1 2">
    <name type="scientific">Ascaris lumbricoides</name>
    <name type="common">Giant roundworm</name>
    <dbReference type="NCBI Taxonomy" id="6252"/>
    <lineage>
        <taxon>Eukaryota</taxon>
        <taxon>Metazoa</taxon>
        <taxon>Ecdysozoa</taxon>
        <taxon>Nematoda</taxon>
        <taxon>Chromadorea</taxon>
        <taxon>Rhabditida</taxon>
        <taxon>Spirurina</taxon>
        <taxon>Ascaridomorpha</taxon>
        <taxon>Ascaridoidea</taxon>
        <taxon>Ascarididae</taxon>
        <taxon>Ascaris</taxon>
    </lineage>
</organism>
<keyword evidence="1" id="KW-1185">Reference proteome</keyword>
<evidence type="ECO:0000313" key="2">
    <source>
        <dbReference type="WBParaSite" id="ALUE_0002038401-mRNA-1"/>
    </source>
</evidence>
<sequence>MHVNDLSETRQACCRNPLKQQINALSMHGVRRSPSSPPEELGALISSDLLARFLTGLVAISKTVAKLNTVVVEIIANESVLSHFLSKSLINSDQYGFLLDRSMMPKAFNVVSHHKLLEELLGMGQMVRSSNGCGWWIVITEPFCVKRLSLRQCSGAAIFHHTY</sequence>
<name>A0A0M3INQ6_ASCLU</name>
<protein>
    <submittedName>
        <fullName evidence="2">RUN domain-containing protein</fullName>
    </submittedName>
</protein>
<reference evidence="2" key="1">
    <citation type="submission" date="2017-02" db="UniProtKB">
        <authorList>
            <consortium name="WormBaseParasite"/>
        </authorList>
    </citation>
    <scope>IDENTIFICATION</scope>
</reference>
<dbReference type="Proteomes" id="UP000036681">
    <property type="component" value="Unplaced"/>
</dbReference>
<evidence type="ECO:0000313" key="1">
    <source>
        <dbReference type="Proteomes" id="UP000036681"/>
    </source>
</evidence>
<proteinExistence type="predicted"/>
<dbReference type="AlphaFoldDB" id="A0A0M3INQ6"/>
<accession>A0A0M3INQ6</accession>
<dbReference type="WBParaSite" id="ALUE_0002038401-mRNA-1">
    <property type="protein sequence ID" value="ALUE_0002038401-mRNA-1"/>
    <property type="gene ID" value="ALUE_0002038401"/>
</dbReference>